<dbReference type="Proteomes" id="UP001230188">
    <property type="component" value="Unassembled WGS sequence"/>
</dbReference>
<dbReference type="NCBIfam" id="NF009586">
    <property type="entry name" value="PRK13026.1"/>
    <property type="match status" value="1"/>
</dbReference>
<dbReference type="InterPro" id="IPR046373">
    <property type="entry name" value="Acyl-CoA_Oxase/DH_mid-dom_sf"/>
</dbReference>
<dbReference type="GO" id="GO:0070991">
    <property type="term" value="F:medium-chain fatty acyl-CoA dehydrogenase activity"/>
    <property type="evidence" value="ECO:0007669"/>
    <property type="project" value="UniProtKB-EC"/>
</dbReference>
<keyword evidence="8" id="KW-0274">FAD</keyword>
<evidence type="ECO:0000313" key="16">
    <source>
        <dbReference type="Proteomes" id="UP001230188"/>
    </source>
</evidence>
<dbReference type="Pfam" id="PF02771">
    <property type="entry name" value="Acyl-CoA_dh_N"/>
    <property type="match status" value="1"/>
</dbReference>
<dbReference type="InterPro" id="IPR015396">
    <property type="entry name" value="FadE_C"/>
</dbReference>
<gene>
    <name evidence="15" type="ORF">CTAYLR_010725</name>
</gene>
<dbReference type="AlphaFoldDB" id="A0AAD7UH66"/>
<dbReference type="InterPro" id="IPR009100">
    <property type="entry name" value="AcylCoA_DH/oxidase_NM_dom_sf"/>
</dbReference>
<dbReference type="EC" id="1.3.8.7" evidence="4"/>
<keyword evidence="16" id="KW-1185">Reference proteome</keyword>
<sequence length="786" mass="84648">MATAARRRFVTRAAYALSKRMVPKISVTERVALGCGTVGFDREIFSGKPSFEKLVETYAPKMRMTSEEMEFLASETEELCSMVDDHEVLRRKDFPAEVWEYMRRRGFFGLKIPKEWGGKGFSTAATSAILVKLSSVSSDLTSTVAVPNSLGPGELLVRYGTEAQKATYLPLLADGTLIPCFGLTGVHSGSDATSLIGSSGVVERDAYGNLGVRCHFDKRYITLAPVAGLVGIGFDLKDPDNLLGGTGAEGFSVALLERGHPNLEMGPRHEPLNAAFMNGTVKGKDVWVPMNAILGGQERCGQGWHMFVECLAEGRGVSLPAMAVGVGKGLGPLVGAYARARKQFKVPIAEFGGVQEAIGLIASDGYITVASTELMNAIVDNHEAPMVLSSIMKQNITERGRRMVNAGMDIMGGAAISMGKDNVVGGAYMSFPIAITVEGANIMTRSFQIIGQGLMRCHPHLLDVVEALEATDKDAPKRFASSVGSMVGHAMTNFGRAVGSGLAHAASPSAVFSRPTNPEKLVAYHKARLDRLAANFAFTADMALLLGGRLKFEEMFMGRLADTVGAVFLGYAALHHLARNAKTLPANDNGLALVADHALLRLEKEAHDALLQAANNLPRMPGRFDVIAASLVRTALRPVGFLGATDLEPSDKHTQDLASLLTTQDSQYAATFLVPGIFTSDGIRRDIMDALPICIQADNLAVRLRKEKRDPTSDEQALFDKADQVRDRIVQVSSSERLGWLEQSDPAYVRPAIEQTRDWLAEIQPEDASSLLQAAIQAPQKKMANA</sequence>
<dbReference type="NCBIfam" id="NF007000">
    <property type="entry name" value="PRK09463.1"/>
    <property type="match status" value="1"/>
</dbReference>
<evidence type="ECO:0000259" key="13">
    <source>
        <dbReference type="Pfam" id="PF02771"/>
    </source>
</evidence>
<dbReference type="InterPro" id="IPR050741">
    <property type="entry name" value="Acyl-CoA_dehydrogenase"/>
</dbReference>
<evidence type="ECO:0000313" key="15">
    <source>
        <dbReference type="EMBL" id="KAJ8606141.1"/>
    </source>
</evidence>
<dbReference type="Gene3D" id="2.40.110.10">
    <property type="entry name" value="Butyryl-CoA Dehydrogenase, subunit A, domain 2"/>
    <property type="match status" value="1"/>
</dbReference>
<dbReference type="InterPro" id="IPR036250">
    <property type="entry name" value="AcylCo_DH-like_C"/>
</dbReference>
<dbReference type="GO" id="GO:0004466">
    <property type="term" value="F:long-chain fatty acyl-CoA dehydrogenase activity"/>
    <property type="evidence" value="ECO:0007669"/>
    <property type="project" value="UniProtKB-EC"/>
</dbReference>
<dbReference type="PANTHER" id="PTHR48083:SF2">
    <property type="entry name" value="MEDIUM-CHAIN SPECIFIC ACYL-COA DEHYDROGENASE, MITOCHONDRIAL"/>
    <property type="match status" value="1"/>
</dbReference>
<accession>A0AAD7UH66</accession>
<evidence type="ECO:0000256" key="7">
    <source>
        <dbReference type="ARBA" id="ARBA00022630"/>
    </source>
</evidence>
<comment type="cofactor">
    <cofactor evidence="1">
        <name>FAD</name>
        <dbReference type="ChEBI" id="CHEBI:57692"/>
    </cofactor>
</comment>
<dbReference type="InterPro" id="IPR037069">
    <property type="entry name" value="AcylCoA_DH/ox_N_sf"/>
</dbReference>
<comment type="catalytic activity">
    <reaction evidence="10">
        <text>a medium-chain 2,3-saturated fatty acyl-CoA + oxidized [electron-transfer flavoprotein] + H(+) = a medium-chain (2E)-enoyl-CoA + reduced [electron-transfer flavoprotein]</text>
        <dbReference type="Rhea" id="RHEA:14477"/>
        <dbReference type="Rhea" id="RHEA-COMP:10685"/>
        <dbReference type="Rhea" id="RHEA-COMP:10686"/>
        <dbReference type="ChEBI" id="CHEBI:15378"/>
        <dbReference type="ChEBI" id="CHEBI:57692"/>
        <dbReference type="ChEBI" id="CHEBI:58307"/>
        <dbReference type="ChEBI" id="CHEBI:83723"/>
        <dbReference type="ChEBI" id="CHEBI:83726"/>
        <dbReference type="EC" id="1.3.8.7"/>
    </reaction>
</comment>
<evidence type="ECO:0000256" key="2">
    <source>
        <dbReference type="ARBA" id="ARBA00005005"/>
    </source>
</evidence>
<evidence type="ECO:0000259" key="12">
    <source>
        <dbReference type="Pfam" id="PF00441"/>
    </source>
</evidence>
<dbReference type="InterPro" id="IPR013786">
    <property type="entry name" value="AcylCoA_DH/ox_N"/>
</dbReference>
<dbReference type="InterPro" id="IPR009075">
    <property type="entry name" value="AcylCo_DH/oxidase_C"/>
</dbReference>
<dbReference type="GO" id="GO:0005739">
    <property type="term" value="C:mitochondrion"/>
    <property type="evidence" value="ECO:0007669"/>
    <property type="project" value="TreeGrafter"/>
</dbReference>
<evidence type="ECO:0000256" key="6">
    <source>
        <dbReference type="ARBA" id="ARBA00020144"/>
    </source>
</evidence>
<comment type="similarity">
    <text evidence="3">Belongs to the acyl-CoA dehydrogenase family.</text>
</comment>
<proteinExistence type="inferred from homology"/>
<evidence type="ECO:0000256" key="9">
    <source>
        <dbReference type="ARBA" id="ARBA00023002"/>
    </source>
</evidence>
<evidence type="ECO:0000256" key="3">
    <source>
        <dbReference type="ARBA" id="ARBA00009347"/>
    </source>
</evidence>
<evidence type="ECO:0000256" key="10">
    <source>
        <dbReference type="ARBA" id="ARBA00047882"/>
    </source>
</evidence>
<keyword evidence="7" id="KW-0285">Flavoprotein</keyword>
<evidence type="ECO:0000259" key="14">
    <source>
        <dbReference type="Pfam" id="PF09317"/>
    </source>
</evidence>
<dbReference type="GO" id="GO:0033539">
    <property type="term" value="P:fatty acid beta-oxidation using acyl-CoA dehydrogenase"/>
    <property type="evidence" value="ECO:0007669"/>
    <property type="project" value="InterPro"/>
</dbReference>
<dbReference type="EMBL" id="JAQMWT010000292">
    <property type="protein sequence ID" value="KAJ8606141.1"/>
    <property type="molecule type" value="Genomic_DNA"/>
</dbReference>
<protein>
    <recommendedName>
        <fullName evidence="6">Acyl-coenzyme A dehydrogenase</fullName>
        <ecNumber evidence="4">1.3.8.7</ecNumber>
        <ecNumber evidence="5">1.3.8.8</ecNumber>
    </recommendedName>
</protein>
<dbReference type="GO" id="GO:0050660">
    <property type="term" value="F:flavin adenine dinucleotide binding"/>
    <property type="evidence" value="ECO:0007669"/>
    <property type="project" value="InterPro"/>
</dbReference>
<dbReference type="PANTHER" id="PTHR48083">
    <property type="entry name" value="MEDIUM-CHAIN SPECIFIC ACYL-COA DEHYDROGENASE, MITOCHONDRIAL-RELATED"/>
    <property type="match status" value="1"/>
</dbReference>
<dbReference type="Pfam" id="PF00441">
    <property type="entry name" value="Acyl-CoA_dh_1"/>
    <property type="match status" value="1"/>
</dbReference>
<comment type="catalytic activity">
    <reaction evidence="11">
        <text>a long-chain 2,3-saturated fatty acyl-CoA + oxidized [electron-transfer flavoprotein] + H(+) = a long-chain (2E)-enoyl-CoA + reduced [electron-transfer flavoprotein]</text>
        <dbReference type="Rhea" id="RHEA:17721"/>
        <dbReference type="Rhea" id="RHEA-COMP:10685"/>
        <dbReference type="Rhea" id="RHEA-COMP:10686"/>
        <dbReference type="ChEBI" id="CHEBI:15378"/>
        <dbReference type="ChEBI" id="CHEBI:57692"/>
        <dbReference type="ChEBI" id="CHEBI:58307"/>
        <dbReference type="ChEBI" id="CHEBI:83721"/>
        <dbReference type="ChEBI" id="CHEBI:83727"/>
        <dbReference type="EC" id="1.3.8.8"/>
    </reaction>
</comment>
<evidence type="ECO:0000256" key="1">
    <source>
        <dbReference type="ARBA" id="ARBA00001974"/>
    </source>
</evidence>
<dbReference type="SUPFAM" id="SSF56645">
    <property type="entry name" value="Acyl-CoA dehydrogenase NM domain-like"/>
    <property type="match status" value="1"/>
</dbReference>
<dbReference type="GO" id="GO:0051793">
    <property type="term" value="P:medium-chain fatty acid catabolic process"/>
    <property type="evidence" value="ECO:0007669"/>
    <property type="project" value="TreeGrafter"/>
</dbReference>
<comment type="caution">
    <text evidence="15">The sequence shown here is derived from an EMBL/GenBank/DDBJ whole genome shotgun (WGS) entry which is preliminary data.</text>
</comment>
<dbReference type="SUPFAM" id="SSF47203">
    <property type="entry name" value="Acyl-CoA dehydrogenase C-terminal domain-like"/>
    <property type="match status" value="1"/>
</dbReference>
<organism evidence="15 16">
    <name type="scientific">Chrysophaeum taylorii</name>
    <dbReference type="NCBI Taxonomy" id="2483200"/>
    <lineage>
        <taxon>Eukaryota</taxon>
        <taxon>Sar</taxon>
        <taxon>Stramenopiles</taxon>
        <taxon>Ochrophyta</taxon>
        <taxon>Pelagophyceae</taxon>
        <taxon>Pelagomonadales</taxon>
        <taxon>Pelagomonadaceae</taxon>
        <taxon>Chrysophaeum</taxon>
    </lineage>
</organism>
<evidence type="ECO:0000256" key="11">
    <source>
        <dbReference type="ARBA" id="ARBA00049247"/>
    </source>
</evidence>
<feature type="domain" description="Acyl-CoA dehydrogenase/oxidase C-terminal" evidence="12">
    <location>
        <begin position="301"/>
        <end position="445"/>
    </location>
</feature>
<comment type="pathway">
    <text evidence="2">Lipid metabolism; fatty acid beta-oxidation.</text>
</comment>
<keyword evidence="9" id="KW-0560">Oxidoreductase</keyword>
<feature type="domain" description="Acyl-CoA dehydrogenase/oxidase N-terminal" evidence="13">
    <location>
        <begin position="82"/>
        <end position="175"/>
    </location>
</feature>
<evidence type="ECO:0000256" key="5">
    <source>
        <dbReference type="ARBA" id="ARBA00012040"/>
    </source>
</evidence>
<evidence type="ECO:0000256" key="4">
    <source>
        <dbReference type="ARBA" id="ARBA00012033"/>
    </source>
</evidence>
<feature type="domain" description="Acyl-CoA dehydrogenase C-terminal bacterial-type" evidence="14">
    <location>
        <begin position="455"/>
        <end position="723"/>
    </location>
</feature>
<name>A0AAD7UH66_9STRA</name>
<reference evidence="15" key="1">
    <citation type="submission" date="2023-01" db="EMBL/GenBank/DDBJ databases">
        <title>Metagenome sequencing of chrysophaentin producing Chrysophaeum taylorii.</title>
        <authorList>
            <person name="Davison J."/>
            <person name="Bewley C."/>
        </authorList>
    </citation>
    <scope>NUCLEOTIDE SEQUENCE</scope>
    <source>
        <strain evidence="15">NIES-1699</strain>
    </source>
</reference>
<dbReference type="Gene3D" id="1.20.140.10">
    <property type="entry name" value="Butyryl-CoA Dehydrogenase, subunit A, domain 3"/>
    <property type="match status" value="1"/>
</dbReference>
<dbReference type="Pfam" id="PF09317">
    <property type="entry name" value="ACDH_C"/>
    <property type="match status" value="1"/>
</dbReference>
<evidence type="ECO:0000256" key="8">
    <source>
        <dbReference type="ARBA" id="ARBA00022827"/>
    </source>
</evidence>
<dbReference type="Gene3D" id="1.10.540.10">
    <property type="entry name" value="Acyl-CoA dehydrogenase/oxidase, N-terminal domain"/>
    <property type="match status" value="1"/>
</dbReference>
<dbReference type="EC" id="1.3.8.8" evidence="5"/>